<gene>
    <name evidence="2" type="ORF">PPYR_08571</name>
</gene>
<organism evidence="2 3">
    <name type="scientific">Photinus pyralis</name>
    <name type="common">Common eastern firefly</name>
    <name type="synonym">Lampyris pyralis</name>
    <dbReference type="NCBI Taxonomy" id="7054"/>
    <lineage>
        <taxon>Eukaryota</taxon>
        <taxon>Metazoa</taxon>
        <taxon>Ecdysozoa</taxon>
        <taxon>Arthropoda</taxon>
        <taxon>Hexapoda</taxon>
        <taxon>Insecta</taxon>
        <taxon>Pterygota</taxon>
        <taxon>Neoptera</taxon>
        <taxon>Endopterygota</taxon>
        <taxon>Coleoptera</taxon>
        <taxon>Polyphaga</taxon>
        <taxon>Elateriformia</taxon>
        <taxon>Elateroidea</taxon>
        <taxon>Lampyridae</taxon>
        <taxon>Lampyrinae</taxon>
        <taxon>Photinus</taxon>
    </lineage>
</organism>
<sequence>MKSFILLCVQIILAQSKLHPQVITDWNNLQKDFIESCSKEANLDPTIPPRILEDLYMPDEANFQCYIRCVMRNNKLILPDNNVNAKELAEVVHITPETAMKCIKSAETETDVCRKPYLVGICCIESKFETQSCNS</sequence>
<evidence type="ECO:0000256" key="1">
    <source>
        <dbReference type="SAM" id="SignalP"/>
    </source>
</evidence>
<feature type="signal peptide" evidence="1">
    <location>
        <begin position="1"/>
        <end position="16"/>
    </location>
</feature>
<proteinExistence type="predicted"/>
<dbReference type="InParanoid" id="A0A5N4AK32"/>
<keyword evidence="1" id="KW-0732">Signal</keyword>
<evidence type="ECO:0000313" key="2">
    <source>
        <dbReference type="EMBL" id="KAB0797578.1"/>
    </source>
</evidence>
<dbReference type="GO" id="GO:0005549">
    <property type="term" value="F:odorant binding"/>
    <property type="evidence" value="ECO:0007669"/>
    <property type="project" value="InterPro"/>
</dbReference>
<dbReference type="Gene3D" id="1.10.238.20">
    <property type="entry name" value="Pheromone/general odorant binding protein domain"/>
    <property type="match status" value="1"/>
</dbReference>
<accession>A0A5N4AK32</accession>
<dbReference type="CDD" id="cd23992">
    <property type="entry name" value="PBP_GOBP"/>
    <property type="match status" value="1"/>
</dbReference>
<dbReference type="Pfam" id="PF01395">
    <property type="entry name" value="PBP_GOBP"/>
    <property type="match status" value="1"/>
</dbReference>
<reference evidence="2 3" key="1">
    <citation type="journal article" date="2018" name="Elife">
        <title>Firefly genomes illuminate parallel origins of bioluminescence in beetles.</title>
        <authorList>
            <person name="Fallon T.R."/>
            <person name="Lower S.E."/>
            <person name="Chang C.H."/>
            <person name="Bessho-Uehara M."/>
            <person name="Martin G.J."/>
            <person name="Bewick A.J."/>
            <person name="Behringer M."/>
            <person name="Debat H.J."/>
            <person name="Wong I."/>
            <person name="Day J.C."/>
            <person name="Suvorov A."/>
            <person name="Silva C.J."/>
            <person name="Stanger-Hall K.F."/>
            <person name="Hall D.W."/>
            <person name="Schmitz R.J."/>
            <person name="Nelson D.R."/>
            <person name="Lewis S.M."/>
            <person name="Shigenobu S."/>
            <person name="Bybee S.M."/>
            <person name="Larracuente A.M."/>
            <person name="Oba Y."/>
            <person name="Weng J.K."/>
        </authorList>
    </citation>
    <scope>NUCLEOTIDE SEQUENCE [LARGE SCALE GENOMIC DNA]</scope>
    <source>
        <strain evidence="2">1611_PpyrPB1</strain>
        <tissue evidence="2">Whole body</tissue>
    </source>
</reference>
<feature type="chain" id="PRO_5024319861" evidence="1">
    <location>
        <begin position="17"/>
        <end position="135"/>
    </location>
</feature>
<dbReference type="Proteomes" id="UP000327044">
    <property type="component" value="Unassembled WGS sequence"/>
</dbReference>
<dbReference type="EMBL" id="VVIM01000006">
    <property type="protein sequence ID" value="KAB0797578.1"/>
    <property type="molecule type" value="Genomic_DNA"/>
</dbReference>
<evidence type="ECO:0000313" key="3">
    <source>
        <dbReference type="Proteomes" id="UP000327044"/>
    </source>
</evidence>
<dbReference type="InterPro" id="IPR006170">
    <property type="entry name" value="PBP/GOBP"/>
</dbReference>
<dbReference type="OrthoDB" id="7881430at2759"/>
<dbReference type="AlphaFoldDB" id="A0A5N4AK32"/>
<comment type="caution">
    <text evidence="2">The sequence shown here is derived from an EMBL/GenBank/DDBJ whole genome shotgun (WGS) entry which is preliminary data.</text>
</comment>
<keyword evidence="3" id="KW-1185">Reference proteome</keyword>
<dbReference type="FunCoup" id="A0A5N4AK32">
    <property type="interactions" value="15"/>
</dbReference>
<dbReference type="SUPFAM" id="SSF47565">
    <property type="entry name" value="Insect pheromone/odorant-binding proteins"/>
    <property type="match status" value="1"/>
</dbReference>
<dbReference type="InterPro" id="IPR036728">
    <property type="entry name" value="PBP_GOBP_sf"/>
</dbReference>
<name>A0A5N4AK32_PHOPY</name>
<protein>
    <submittedName>
        <fullName evidence="2">Uncharacterized protein</fullName>
    </submittedName>
</protein>